<gene>
    <name evidence="4" type="ORF">C5167_038118</name>
</gene>
<keyword evidence="1" id="KW-0539">Nucleus</keyword>
<feature type="compositionally biased region" description="Acidic residues" evidence="2">
    <location>
        <begin position="115"/>
        <end position="125"/>
    </location>
</feature>
<proteinExistence type="inferred from homology"/>
<feature type="region of interest" description="Disordered" evidence="2">
    <location>
        <begin position="404"/>
        <end position="433"/>
    </location>
</feature>
<name>A0A4Y7IBQ3_PAPSO</name>
<evidence type="ECO:0000259" key="3">
    <source>
        <dbReference type="SMART" id="SM01287"/>
    </source>
</evidence>
<dbReference type="GO" id="GO:0035101">
    <property type="term" value="C:FACT complex"/>
    <property type="evidence" value="ECO:0007669"/>
    <property type="project" value="UniProtKB-UniRule"/>
</dbReference>
<comment type="similarity">
    <text evidence="1">Belongs to the peptidase M24 family. SPT16 subfamily.</text>
</comment>
<dbReference type="InterPro" id="IPR056595">
    <property type="entry name" value="Fact-SPT16_PH"/>
</dbReference>
<feature type="domain" description="Histone chaperone RTT106/FACT complex subunit SPT16-like middle" evidence="3">
    <location>
        <begin position="285"/>
        <end position="374"/>
    </location>
</feature>
<keyword evidence="1" id="KW-0804">Transcription</keyword>
<dbReference type="Pfam" id="PF08512">
    <property type="entry name" value="Rttp106-like_middle"/>
    <property type="match status" value="1"/>
</dbReference>
<dbReference type="InterPro" id="IPR040258">
    <property type="entry name" value="Spt16"/>
</dbReference>
<comment type="subunit">
    <text evidence="1">Component of the FACT complex.</text>
</comment>
<sequence>MEAPRETLGETSVCKSKKKISICDLHLLDFKTRLKYSIRYSPYFILEEFQRSDNQEIYLEEMRKHNQWKLSRQVKKRTALRLGVGRSGTPDSPDKKVAAKRYPLDAVTRGSDSSGDSDSDEEDANPGELKLATKESRLIKLSDITIHLDGGRYRETTGTLEAHVNGFRYSTFSANFQLDFMYYDIKHSFFQVDEEKMMPLLHLHFYDDIMVGTEKTKNIQFHFVHTLAGRKRYVDGSDKIEEENQKRDMGIVKDFRKFVYEVEAIWDSLPKVMLPIDPPVRRCEFHGVPHSKTMSVFAVTMFCLIQLAETPFVVVTLSEIEIVNLAQVGAGQIDMTVVFKDFRPDLLKIRSIALASLTGIKKWLNIADVKYYENNEYDGWETMGKEITDDPKKFIDNGGWEFLNPDEASSDSDSGGWEVLNPDEASSSDSDNL</sequence>
<dbReference type="SMART" id="SM01287">
    <property type="entry name" value="Rtt106"/>
    <property type="match status" value="1"/>
</dbReference>
<dbReference type="GO" id="GO:0006368">
    <property type="term" value="P:transcription elongation by RNA polymerase II"/>
    <property type="evidence" value="ECO:0007669"/>
    <property type="project" value="TreeGrafter"/>
</dbReference>
<dbReference type="PANTHER" id="PTHR13980">
    <property type="entry name" value="CDC68 RELATED"/>
    <property type="match status" value="1"/>
</dbReference>
<dbReference type="Gene3D" id="2.30.29.30">
    <property type="entry name" value="Pleckstrin-homology domain (PH domain)/Phosphotyrosine-binding domain (PTB)"/>
    <property type="match status" value="1"/>
</dbReference>
<dbReference type="GO" id="GO:0006260">
    <property type="term" value="P:DNA replication"/>
    <property type="evidence" value="ECO:0007669"/>
    <property type="project" value="UniProtKB-KW"/>
</dbReference>
<evidence type="ECO:0000313" key="4">
    <source>
        <dbReference type="EMBL" id="RZC45162.1"/>
    </source>
</evidence>
<dbReference type="GO" id="GO:0031491">
    <property type="term" value="F:nucleosome binding"/>
    <property type="evidence" value="ECO:0007669"/>
    <property type="project" value="TreeGrafter"/>
</dbReference>
<dbReference type="Gramene" id="RZC45162">
    <property type="protein sequence ID" value="RZC45162"/>
    <property type="gene ID" value="C5167_038118"/>
</dbReference>
<dbReference type="STRING" id="3469.A0A4Y7IBQ3"/>
<comment type="function">
    <text evidence="1">Component of the FACT complex, a general chromatin factor that acts to reorganize nucleosomes. The FACT complex is involved in multiple processes that require DNA as a template such as mRNA elongation, DNA replication and DNA repair. During transcription elongation the FACT complex acts as a histone chaperone that both destabilizes and restores nucleosomal structure. It facilitates the passage of RNA polymerase II and transcription by promoting the dissociation of one histone H2A-H2B dimer from the nucleosome, then subsequently promotes the reestablishment of the nucleosome following the passage of RNA polymerase II.</text>
</comment>
<dbReference type="Proteomes" id="UP000316621">
    <property type="component" value="Chromosome 1"/>
</dbReference>
<dbReference type="GO" id="GO:0006281">
    <property type="term" value="P:DNA repair"/>
    <property type="evidence" value="ECO:0007669"/>
    <property type="project" value="UniProtKB-UniRule"/>
</dbReference>
<evidence type="ECO:0000313" key="5">
    <source>
        <dbReference type="Proteomes" id="UP000316621"/>
    </source>
</evidence>
<keyword evidence="1" id="KW-0805">Transcription regulation</keyword>
<dbReference type="OrthoDB" id="10251642at2759"/>
<comment type="subcellular location">
    <subcellularLocation>
        <location evidence="1">Nucleus</location>
    </subcellularLocation>
    <subcellularLocation>
        <location evidence="1">Chromosome</location>
    </subcellularLocation>
</comment>
<reference evidence="4 5" key="1">
    <citation type="journal article" date="2018" name="Science">
        <title>The opium poppy genome and morphinan production.</title>
        <authorList>
            <person name="Guo L."/>
            <person name="Winzer T."/>
            <person name="Yang X."/>
            <person name="Li Y."/>
            <person name="Ning Z."/>
            <person name="He Z."/>
            <person name="Teodor R."/>
            <person name="Lu Y."/>
            <person name="Bowser T.A."/>
            <person name="Graham I.A."/>
            <person name="Ye K."/>
        </authorList>
    </citation>
    <scope>NUCLEOTIDE SEQUENCE [LARGE SCALE GENOMIC DNA]</scope>
    <source>
        <strain evidence="5">cv. HN1</strain>
        <tissue evidence="4">Leaves</tissue>
    </source>
</reference>
<feature type="compositionally biased region" description="Polar residues" evidence="2">
    <location>
        <begin position="424"/>
        <end position="433"/>
    </location>
</feature>
<dbReference type="InterPro" id="IPR013719">
    <property type="entry name" value="RTT106/SPT16-like_middle_dom"/>
</dbReference>
<keyword evidence="1" id="KW-0227">DNA damage</keyword>
<organism evidence="4 5">
    <name type="scientific">Papaver somniferum</name>
    <name type="common">Opium poppy</name>
    <dbReference type="NCBI Taxonomy" id="3469"/>
    <lineage>
        <taxon>Eukaryota</taxon>
        <taxon>Viridiplantae</taxon>
        <taxon>Streptophyta</taxon>
        <taxon>Embryophyta</taxon>
        <taxon>Tracheophyta</taxon>
        <taxon>Spermatophyta</taxon>
        <taxon>Magnoliopsida</taxon>
        <taxon>Ranunculales</taxon>
        <taxon>Papaveraceae</taxon>
        <taxon>Papaveroideae</taxon>
        <taxon>Papaver</taxon>
    </lineage>
</organism>
<protein>
    <recommendedName>
        <fullName evidence="1">FACT complex subunit</fullName>
    </recommendedName>
</protein>
<feature type="region of interest" description="Disordered" evidence="2">
    <location>
        <begin position="107"/>
        <end position="129"/>
    </location>
</feature>
<dbReference type="Gene3D" id="2.30.29.150">
    <property type="match status" value="1"/>
</dbReference>
<dbReference type="EMBL" id="CM010715">
    <property type="protein sequence ID" value="RZC45162.1"/>
    <property type="molecule type" value="Genomic_DNA"/>
</dbReference>
<dbReference type="InterPro" id="IPR011993">
    <property type="entry name" value="PH-like_dom_sf"/>
</dbReference>
<dbReference type="PANTHER" id="PTHR13980:SF15">
    <property type="entry name" value="FACT COMPLEX SUBUNIT SPT16"/>
    <property type="match status" value="1"/>
</dbReference>
<accession>A0A4Y7IBQ3</accession>
<keyword evidence="1" id="KW-0234">DNA repair</keyword>
<keyword evidence="1" id="KW-0158">Chromosome</keyword>
<dbReference type="Pfam" id="PF24824">
    <property type="entry name" value="PH_SPT16"/>
    <property type="match status" value="1"/>
</dbReference>
<evidence type="ECO:0000256" key="1">
    <source>
        <dbReference type="RuleBase" id="RU367052"/>
    </source>
</evidence>
<evidence type="ECO:0000256" key="2">
    <source>
        <dbReference type="SAM" id="MobiDB-lite"/>
    </source>
</evidence>
<keyword evidence="1" id="KW-0235">DNA replication</keyword>
<keyword evidence="5" id="KW-1185">Reference proteome</keyword>
<dbReference type="AlphaFoldDB" id="A0A4Y7IBQ3"/>